<organism evidence="2 3">
    <name type="scientific">Pseudothauera nasutitermitis</name>
    <dbReference type="NCBI Taxonomy" id="2565930"/>
    <lineage>
        <taxon>Bacteria</taxon>
        <taxon>Pseudomonadati</taxon>
        <taxon>Pseudomonadota</taxon>
        <taxon>Betaproteobacteria</taxon>
        <taxon>Rhodocyclales</taxon>
        <taxon>Zoogloeaceae</taxon>
        <taxon>Pseudothauera</taxon>
    </lineage>
</organism>
<feature type="signal peptide" evidence="1">
    <location>
        <begin position="1"/>
        <end position="19"/>
    </location>
</feature>
<sequence>MPKLLSRLLLLAAIPLLVACENSATAFMVEGSQHAVILVREQAYFWSEEIDQAVVVSRLPHCQRRVGIHPGGVELAEVDVYEAGDLLWALRQGQHWYLASTERCLVQDWAHDGPPPGALVGTFRLRDGKPAFVPAGG</sequence>
<dbReference type="OrthoDB" id="5297723at2"/>
<name>A0A4S4AQ91_9RHOO</name>
<reference evidence="2 3" key="1">
    <citation type="submission" date="2019-04" db="EMBL/GenBank/DDBJ databases">
        <title>Azoarcus nasutitermitis sp. nov. isolated from termite nest.</title>
        <authorList>
            <person name="Lin S.-Y."/>
            <person name="Hameed A."/>
            <person name="Hsu Y.-H."/>
            <person name="Young C.-C."/>
        </authorList>
    </citation>
    <scope>NUCLEOTIDE SEQUENCE [LARGE SCALE GENOMIC DNA]</scope>
    <source>
        <strain evidence="2 3">CC-YHH838</strain>
    </source>
</reference>
<accession>A0A4S4AQ91</accession>
<evidence type="ECO:0000313" key="2">
    <source>
        <dbReference type="EMBL" id="THF61906.1"/>
    </source>
</evidence>
<evidence type="ECO:0000313" key="3">
    <source>
        <dbReference type="Proteomes" id="UP000308430"/>
    </source>
</evidence>
<comment type="caution">
    <text evidence="2">The sequence shown here is derived from an EMBL/GenBank/DDBJ whole genome shotgun (WGS) entry which is preliminary data.</text>
</comment>
<evidence type="ECO:0008006" key="4">
    <source>
        <dbReference type="Google" id="ProtNLM"/>
    </source>
</evidence>
<keyword evidence="1" id="KW-0732">Signal</keyword>
<dbReference type="RefSeq" id="WP_136349991.1">
    <property type="nucleotide sequence ID" value="NZ_SSOC01000008.1"/>
</dbReference>
<keyword evidence="3" id="KW-1185">Reference proteome</keyword>
<protein>
    <recommendedName>
        <fullName evidence="4">Lipoprotein</fullName>
    </recommendedName>
</protein>
<proteinExistence type="predicted"/>
<dbReference type="Proteomes" id="UP000308430">
    <property type="component" value="Unassembled WGS sequence"/>
</dbReference>
<dbReference type="EMBL" id="SSOC01000008">
    <property type="protein sequence ID" value="THF61906.1"/>
    <property type="molecule type" value="Genomic_DNA"/>
</dbReference>
<dbReference type="AlphaFoldDB" id="A0A4S4AQ91"/>
<gene>
    <name evidence="2" type="ORF">E6C76_19820</name>
</gene>
<dbReference type="PROSITE" id="PS51257">
    <property type="entry name" value="PROKAR_LIPOPROTEIN"/>
    <property type="match status" value="1"/>
</dbReference>
<evidence type="ECO:0000256" key="1">
    <source>
        <dbReference type="SAM" id="SignalP"/>
    </source>
</evidence>
<feature type="chain" id="PRO_5020251528" description="Lipoprotein" evidence="1">
    <location>
        <begin position="20"/>
        <end position="137"/>
    </location>
</feature>